<dbReference type="Proteomes" id="UP000823561">
    <property type="component" value="Unassembled WGS sequence"/>
</dbReference>
<sequence length="176" mass="20272">MIHSILFSIHILDETITWDKMVTPEVAKILRKDFDTAIEGSQNQLPRRTPFSCLLDMIVQVEGKEFATLKKASEIFQKINTKSKNQLTGKKICITYCEENKQIFSFGASIMHAENKYKEIWIFLSCLHTWHPHVSYAVMKCSRKETREKTFPGLQASITAYDINTSDEENPCDVCC</sequence>
<evidence type="ECO:0000313" key="1">
    <source>
        <dbReference type="EMBL" id="KAG5260514.1"/>
    </source>
</evidence>
<comment type="caution">
    <text evidence="1">The sequence shown here is derived from an EMBL/GenBank/DDBJ whole genome shotgun (WGS) entry which is preliminary data.</text>
</comment>
<keyword evidence="2" id="KW-1185">Reference proteome</keyword>
<dbReference type="EMBL" id="JADWDJ010000391">
    <property type="protein sequence ID" value="KAG5260514.1"/>
    <property type="molecule type" value="Genomic_DNA"/>
</dbReference>
<accession>A0AAV6FDC1</accession>
<protein>
    <submittedName>
        <fullName evidence="1">Uncharacterized protein</fullName>
    </submittedName>
</protein>
<gene>
    <name evidence="1" type="ORF">AALO_G00308500</name>
</gene>
<reference evidence="1" key="1">
    <citation type="submission" date="2020-10" db="EMBL/GenBank/DDBJ databases">
        <title>Chromosome-scale genome assembly of the Allis shad, Alosa alosa.</title>
        <authorList>
            <person name="Margot Z."/>
            <person name="Christophe K."/>
            <person name="Cabau C."/>
            <person name="Louis A."/>
            <person name="Berthelot C."/>
            <person name="Parey E."/>
            <person name="Roest Crollius H."/>
            <person name="Montfort J."/>
            <person name="Robinson-Rechavi M."/>
            <person name="Bucao C."/>
            <person name="Bouchez O."/>
            <person name="Gislard M."/>
            <person name="Lluch J."/>
            <person name="Milhes M."/>
            <person name="Lampietro C."/>
            <person name="Lopez Roques C."/>
            <person name="Donnadieu C."/>
            <person name="Braasch I."/>
            <person name="Desvignes T."/>
            <person name="Postlethwait J."/>
            <person name="Bobe J."/>
            <person name="Guiguen Y."/>
        </authorList>
    </citation>
    <scope>NUCLEOTIDE SEQUENCE</scope>
    <source>
        <strain evidence="1">M-15738</strain>
        <tissue evidence="1">Blood</tissue>
    </source>
</reference>
<proteinExistence type="predicted"/>
<organism evidence="1 2">
    <name type="scientific">Alosa alosa</name>
    <name type="common">allis shad</name>
    <dbReference type="NCBI Taxonomy" id="278164"/>
    <lineage>
        <taxon>Eukaryota</taxon>
        <taxon>Metazoa</taxon>
        <taxon>Chordata</taxon>
        <taxon>Craniata</taxon>
        <taxon>Vertebrata</taxon>
        <taxon>Euteleostomi</taxon>
        <taxon>Actinopterygii</taxon>
        <taxon>Neopterygii</taxon>
        <taxon>Teleostei</taxon>
        <taxon>Clupei</taxon>
        <taxon>Clupeiformes</taxon>
        <taxon>Clupeoidei</taxon>
        <taxon>Clupeidae</taxon>
        <taxon>Alosa</taxon>
    </lineage>
</organism>
<evidence type="ECO:0000313" key="2">
    <source>
        <dbReference type="Proteomes" id="UP000823561"/>
    </source>
</evidence>
<name>A0AAV6FDC1_9TELE</name>
<dbReference type="AlphaFoldDB" id="A0AAV6FDC1"/>